<feature type="transmembrane region" description="Helical" evidence="1">
    <location>
        <begin position="96"/>
        <end position="121"/>
    </location>
</feature>
<dbReference type="Proteomes" id="UP000270487">
    <property type="component" value="Chromosome"/>
</dbReference>
<reference evidence="2 3" key="1">
    <citation type="submission" date="2018-12" db="EMBL/GenBank/DDBJ databases">
        <authorList>
            <consortium name="Pathogen Informatics"/>
        </authorList>
    </citation>
    <scope>NUCLEOTIDE SEQUENCE [LARGE SCALE GENOMIC DNA]</scope>
    <source>
        <strain evidence="2 3">NCTC13193</strain>
    </source>
</reference>
<feature type="transmembrane region" description="Helical" evidence="1">
    <location>
        <begin position="21"/>
        <end position="43"/>
    </location>
</feature>
<accession>A0A448T4G1</accession>
<gene>
    <name evidence="2" type="ORF">NCTC13193_04754</name>
</gene>
<dbReference type="EMBL" id="LR134492">
    <property type="protein sequence ID" value="VEI74832.1"/>
    <property type="molecule type" value="Genomic_DNA"/>
</dbReference>
<name>A0A448T4G1_SERFO</name>
<feature type="transmembrane region" description="Helical" evidence="1">
    <location>
        <begin position="133"/>
        <end position="152"/>
    </location>
</feature>
<dbReference type="InterPro" id="IPR010699">
    <property type="entry name" value="DUF1275"/>
</dbReference>
<sequence length="255" mass="28852">MKKIHSLIYRSMNHEIHYAMSFIGGGVEIISFIYLYKALIGFMTSNLIFGINTLANGKFDFISIYHILIIVIWMLIAAVHQIMIIKFQQLKMKTPWHCYAIALTINCFLLGSFIILGQRMLTSGAIGAEPTPVVIPLVINGLIFMYIQNFLIKSGGTNHPTTTSVVTTVYILMVTKIVAYFNKEHSQSDRKASLDEGTHYLMVLLHFSIGAFIIAKLSDAFGFYSLGLMLLVLIFITFKTWRAHKTSLRDDVIKE</sequence>
<evidence type="ECO:0000313" key="3">
    <source>
        <dbReference type="Proteomes" id="UP000270487"/>
    </source>
</evidence>
<feature type="transmembrane region" description="Helical" evidence="1">
    <location>
        <begin position="221"/>
        <end position="241"/>
    </location>
</feature>
<protein>
    <submittedName>
        <fullName evidence="2">Predicted membrane protein</fullName>
    </submittedName>
</protein>
<evidence type="ECO:0000313" key="2">
    <source>
        <dbReference type="EMBL" id="VEI74832.1"/>
    </source>
</evidence>
<evidence type="ECO:0000256" key="1">
    <source>
        <dbReference type="SAM" id="Phobius"/>
    </source>
</evidence>
<dbReference type="RefSeq" id="WP_141132884.1">
    <property type="nucleotide sequence ID" value="NZ_CAMISF010000005.1"/>
</dbReference>
<dbReference type="AlphaFoldDB" id="A0A448T4G1"/>
<dbReference type="Pfam" id="PF06912">
    <property type="entry name" value="DUF1275"/>
    <property type="match status" value="1"/>
</dbReference>
<proteinExistence type="predicted"/>
<keyword evidence="1" id="KW-0472">Membrane</keyword>
<keyword evidence="1" id="KW-0812">Transmembrane</keyword>
<organism evidence="2 3">
    <name type="scientific">Serratia fonticola</name>
    <dbReference type="NCBI Taxonomy" id="47917"/>
    <lineage>
        <taxon>Bacteria</taxon>
        <taxon>Pseudomonadati</taxon>
        <taxon>Pseudomonadota</taxon>
        <taxon>Gammaproteobacteria</taxon>
        <taxon>Enterobacterales</taxon>
        <taxon>Yersiniaceae</taxon>
        <taxon>Serratia</taxon>
    </lineage>
</organism>
<feature type="transmembrane region" description="Helical" evidence="1">
    <location>
        <begin position="197"/>
        <end position="215"/>
    </location>
</feature>
<keyword evidence="1" id="KW-1133">Transmembrane helix</keyword>
<feature type="transmembrane region" description="Helical" evidence="1">
    <location>
        <begin position="63"/>
        <end position="84"/>
    </location>
</feature>